<dbReference type="HOGENOM" id="CLU_1346673_0_0_10"/>
<dbReference type="GO" id="GO:0004553">
    <property type="term" value="F:hydrolase activity, hydrolyzing O-glycosyl compounds"/>
    <property type="evidence" value="ECO:0007669"/>
    <property type="project" value="InterPro"/>
</dbReference>
<proteinExistence type="inferred from homology"/>
<dbReference type="Proteomes" id="UP000007995">
    <property type="component" value="Unassembled WGS sequence"/>
</dbReference>
<dbReference type="GO" id="GO:0045493">
    <property type="term" value="P:xylan catabolic process"/>
    <property type="evidence" value="ECO:0007669"/>
    <property type="project" value="UniProtKB-KW"/>
</dbReference>
<evidence type="ECO:0000313" key="8">
    <source>
        <dbReference type="Proteomes" id="UP000007995"/>
    </source>
</evidence>
<dbReference type="InterPro" id="IPR006710">
    <property type="entry name" value="Glyco_hydro_43"/>
</dbReference>
<evidence type="ECO:0000256" key="4">
    <source>
        <dbReference type="ARBA" id="ARBA00023277"/>
    </source>
</evidence>
<gene>
    <name evidence="7" type="ORF">HMPREF1057_00506</name>
</gene>
<keyword evidence="3" id="KW-0378">Hydrolase</keyword>
<dbReference type="SUPFAM" id="SSF75005">
    <property type="entry name" value="Arabinanase/levansucrase/invertase"/>
    <property type="match status" value="1"/>
</dbReference>
<evidence type="ECO:0000313" key="7">
    <source>
        <dbReference type="EMBL" id="EKJ91671.1"/>
    </source>
</evidence>
<evidence type="ECO:0000256" key="3">
    <source>
        <dbReference type="ARBA" id="ARBA00022801"/>
    </source>
</evidence>
<keyword evidence="2" id="KW-0858">Xylan degradation</keyword>
<protein>
    <recommendedName>
        <fullName evidence="9">Beta-xylosidase C-terminal Concanavalin A-like domain-containing protein</fullName>
    </recommendedName>
</protein>
<name>K5CPD5_9BACE</name>
<dbReference type="AlphaFoldDB" id="K5CPD5"/>
<comment type="similarity">
    <text evidence="1">Belongs to the glycosyl hydrolase 43 family.</text>
</comment>
<evidence type="ECO:0000256" key="5">
    <source>
        <dbReference type="ARBA" id="ARBA00023295"/>
    </source>
</evidence>
<dbReference type="InterPro" id="IPR023296">
    <property type="entry name" value="Glyco_hydro_beta-prop_sf"/>
</dbReference>
<accession>K5CPD5</accession>
<feature type="site" description="Important for catalytic activity, responsible for pKa modulation of the active site Glu and correct orientation of both the proton donor and substrate" evidence="6">
    <location>
        <position position="51"/>
    </location>
</feature>
<dbReference type="PANTHER" id="PTHR43772">
    <property type="entry name" value="ENDO-1,4-BETA-XYLANASE"/>
    <property type="match status" value="1"/>
</dbReference>
<dbReference type="PANTHER" id="PTHR43772:SF2">
    <property type="entry name" value="PUTATIVE (AFU_ORTHOLOGUE AFUA_2G04480)-RELATED"/>
    <property type="match status" value="1"/>
</dbReference>
<evidence type="ECO:0000256" key="6">
    <source>
        <dbReference type="PIRSR" id="PIRSR606710-2"/>
    </source>
</evidence>
<comment type="caution">
    <text evidence="7">The sequence shown here is derived from an EMBL/GenBank/DDBJ whole genome shotgun (WGS) entry which is preliminary data.</text>
</comment>
<dbReference type="Pfam" id="PF04616">
    <property type="entry name" value="Glyco_hydro_43"/>
    <property type="match status" value="1"/>
</dbReference>
<keyword evidence="2" id="KW-0624">Polysaccharide degradation</keyword>
<keyword evidence="5" id="KW-0326">Glycosidase</keyword>
<evidence type="ECO:0000256" key="2">
    <source>
        <dbReference type="ARBA" id="ARBA00022651"/>
    </source>
</evidence>
<evidence type="ECO:0000256" key="1">
    <source>
        <dbReference type="ARBA" id="ARBA00009865"/>
    </source>
</evidence>
<dbReference type="Gene3D" id="2.115.10.20">
    <property type="entry name" value="Glycosyl hydrolase domain, family 43"/>
    <property type="match status" value="1"/>
</dbReference>
<dbReference type="EMBL" id="AGXW01000002">
    <property type="protein sequence ID" value="EKJ91671.1"/>
    <property type="molecule type" value="Genomic_DNA"/>
</dbReference>
<keyword evidence="4" id="KW-0119">Carbohydrate metabolism</keyword>
<reference evidence="7 8" key="1">
    <citation type="submission" date="2012-02" db="EMBL/GenBank/DDBJ databases">
        <title>The Genome Sequence of Bacteroides finegoldii CL09T03C10.</title>
        <authorList>
            <consortium name="The Broad Institute Genome Sequencing Platform"/>
            <person name="Earl A."/>
            <person name="Ward D."/>
            <person name="Feldgarden M."/>
            <person name="Gevers D."/>
            <person name="Zitomersky N.L."/>
            <person name="Coyne M.J."/>
            <person name="Comstock L.E."/>
            <person name="Young S.K."/>
            <person name="Zeng Q."/>
            <person name="Gargeya S."/>
            <person name="Fitzgerald M."/>
            <person name="Haas B."/>
            <person name="Abouelleil A."/>
            <person name="Alvarado L."/>
            <person name="Arachchi H.M."/>
            <person name="Berlin A."/>
            <person name="Chapman S.B."/>
            <person name="Gearin G."/>
            <person name="Goldberg J."/>
            <person name="Griggs A."/>
            <person name="Gujja S."/>
            <person name="Hansen M."/>
            <person name="Heiman D."/>
            <person name="Howarth C."/>
            <person name="Larimer J."/>
            <person name="Lui A."/>
            <person name="MacDonald P.J.P."/>
            <person name="McCowen C."/>
            <person name="Montmayeur A."/>
            <person name="Murphy C."/>
            <person name="Neiman D."/>
            <person name="Pearson M."/>
            <person name="Priest M."/>
            <person name="Roberts A."/>
            <person name="Saif S."/>
            <person name="Shea T."/>
            <person name="Sisk P."/>
            <person name="Stolte C."/>
            <person name="Sykes S."/>
            <person name="Wortman J."/>
            <person name="Nusbaum C."/>
            <person name="Birren B."/>
        </authorList>
    </citation>
    <scope>NUCLEOTIDE SEQUENCE [LARGE SCALE GENOMIC DNA]</scope>
    <source>
        <strain evidence="7 8">CL09T03C10</strain>
    </source>
</reference>
<evidence type="ECO:0008006" key="9">
    <source>
        <dbReference type="Google" id="ProtNLM"/>
    </source>
</evidence>
<sequence length="203" mass="23205">MTVEHKTIPGKSIGVAVSDSPVGPFKDARGSTLITNDMTTEYTKIAWDDIDPTVFIDDDGQAYLCWGNTQCYYARLKKSMIELDGPIMPINLPRYTEAPWIHKCGDWYYLSYASEFPEKMCYAMSRNINGPWEYKGLLNELAGNCNTNHQAIIEFKGDWYMVYHNGAINPFGGSFRRSVCIDRLFYNEDGTIKRMQMTTEGVR</sequence>
<dbReference type="InterPro" id="IPR052176">
    <property type="entry name" value="Glycosyl_Hydrlase_43_Enz"/>
</dbReference>
<organism evidence="7 8">
    <name type="scientific">Bacteroides finegoldii CL09T03C10</name>
    <dbReference type="NCBI Taxonomy" id="997888"/>
    <lineage>
        <taxon>Bacteria</taxon>
        <taxon>Pseudomonadati</taxon>
        <taxon>Bacteroidota</taxon>
        <taxon>Bacteroidia</taxon>
        <taxon>Bacteroidales</taxon>
        <taxon>Bacteroidaceae</taxon>
        <taxon>Bacteroides</taxon>
    </lineage>
</organism>